<feature type="transmembrane region" description="Helical" evidence="1">
    <location>
        <begin position="321"/>
        <end position="341"/>
    </location>
</feature>
<keyword evidence="4" id="KW-1185">Reference proteome</keyword>
<evidence type="ECO:0000256" key="1">
    <source>
        <dbReference type="HAMAP-Rule" id="MF_02062"/>
    </source>
</evidence>
<keyword evidence="1" id="KW-1133">Transmembrane helix</keyword>
<dbReference type="Proteomes" id="UP001301012">
    <property type="component" value="Unassembled WGS sequence"/>
</dbReference>
<dbReference type="PANTHER" id="PTHR36178:SF1">
    <property type="entry name" value="SODIUM_GLUTAMATE SYMPORTER"/>
    <property type="match status" value="1"/>
</dbReference>
<dbReference type="RefSeq" id="WP_284132923.1">
    <property type="nucleotide sequence ID" value="NZ_JASKYM010000004.1"/>
</dbReference>
<evidence type="ECO:0000256" key="2">
    <source>
        <dbReference type="NCBIfam" id="TIGR00210"/>
    </source>
</evidence>
<dbReference type="Pfam" id="PF03616">
    <property type="entry name" value="Glt_symporter"/>
    <property type="match status" value="1"/>
</dbReference>
<keyword evidence="1" id="KW-0406">Ion transport</keyword>
<feature type="transmembrane region" description="Helical" evidence="1">
    <location>
        <begin position="385"/>
        <end position="412"/>
    </location>
</feature>
<gene>
    <name evidence="3" type="primary">gltS</name>
    <name evidence="3" type="ORF">QOZ84_10555</name>
</gene>
<keyword evidence="1" id="KW-0029">Amino-acid transport</keyword>
<feature type="transmembrane region" description="Helical" evidence="1">
    <location>
        <begin position="166"/>
        <end position="189"/>
    </location>
</feature>
<keyword evidence="1" id="KW-1003">Cell membrane</keyword>
<keyword evidence="1" id="KW-0813">Transport</keyword>
<feature type="transmembrane region" description="Helical" evidence="1">
    <location>
        <begin position="231"/>
        <end position="252"/>
    </location>
</feature>
<accession>A0ABT7ED20</accession>
<feature type="transmembrane region" description="Helical" evidence="1">
    <location>
        <begin position="103"/>
        <end position="122"/>
    </location>
</feature>
<keyword evidence="1" id="KW-0812">Transmembrane</keyword>
<feature type="transmembrane region" description="Helical" evidence="1">
    <location>
        <begin position="348"/>
        <end position="365"/>
    </location>
</feature>
<keyword evidence="1" id="KW-0769">Symport</keyword>
<dbReference type="HAMAP" id="MF_02062">
    <property type="entry name" value="GltS"/>
    <property type="match status" value="1"/>
</dbReference>
<comment type="caution">
    <text evidence="3">The sequence shown here is derived from an EMBL/GenBank/DDBJ whole genome shotgun (WGS) entry which is preliminary data.</text>
</comment>
<keyword evidence="1" id="KW-0472">Membrane</keyword>
<comment type="subcellular location">
    <subcellularLocation>
        <location evidence="1">Cell membrane</location>
        <topology evidence="1">Multi-pass membrane protein</topology>
    </subcellularLocation>
</comment>
<name>A0ABT7ED20_9FIRM</name>
<evidence type="ECO:0000313" key="3">
    <source>
        <dbReference type="EMBL" id="MDK2563993.1"/>
    </source>
</evidence>
<proteinExistence type="inferred from homology"/>
<comment type="function">
    <text evidence="1">Catalyzes the sodium-dependent transport of glutamate.</text>
</comment>
<feature type="transmembrane region" description="Helical" evidence="1">
    <location>
        <begin position="74"/>
        <end position="97"/>
    </location>
</feature>
<feature type="transmembrane region" description="Helical" evidence="1">
    <location>
        <begin position="258"/>
        <end position="276"/>
    </location>
</feature>
<protein>
    <recommendedName>
        <fullName evidence="1 2">Sodium/glutamate symporter</fullName>
    </recommendedName>
</protein>
<sequence length="413" mass="43605">MGFIRDNGMNILELDLVATVALATLLLLLGQMFKKKISILDKFCVPAPVIGGLLFSIIMLFLKNGQIIEISMDTTLQVPFMLAFFATVGLGTNLSLVKTGGKLLLVYWGLTGFIFVFQNFIGISVAKLANLNPLIGMMCGAISMQGGHGGAASFGATIEGLGVEGALTIGAAAATFGVILGGLVGGPVSRYLINKYKLKPVEELSEYHDQDSPAYEVVLTGEDSIITSNTLICHISAIAICVTVGSLISNLITKATGVVVPTYVGAMFIGLVLRTLSEKFKIMKVDTYCVDVIGDVCLCIFLTMALMTIKLWELAGLAGPMIIIISLQVIVLVLYAVFVVFRLMGKDFDAAVMVAGLLGHGLGATPNALANINSITSKFGNSAKALLIVPLVGSFLADLIGIPINIILINFFA</sequence>
<dbReference type="NCBIfam" id="TIGR00210">
    <property type="entry name" value="gltS"/>
    <property type="match status" value="1"/>
</dbReference>
<keyword evidence="1" id="KW-0739">Sodium transport</keyword>
<dbReference type="InterPro" id="IPR004445">
    <property type="entry name" value="GltS"/>
</dbReference>
<comment type="similarity">
    <text evidence="1">Belongs to the glutamate:Na(+) symporter (ESS) (TC 2.A.27) family.</text>
</comment>
<reference evidence="3 4" key="1">
    <citation type="submission" date="2023-05" db="EMBL/GenBank/DDBJ databases">
        <title>Rombocin, a short stable natural nisin variant, displays selective antimicrobial activity against Listeria monocytogenes and employs dual mode of action to kill target bacterial strains.</title>
        <authorList>
            <person name="Wambui J."/>
            <person name="Stephan R."/>
            <person name="Kuipers O.P."/>
        </authorList>
    </citation>
    <scope>NUCLEOTIDE SEQUENCE [LARGE SCALE GENOMIC DNA]</scope>
    <source>
        <strain evidence="3 4">RC002</strain>
    </source>
</reference>
<keyword evidence="1" id="KW-0915">Sodium</keyword>
<organism evidence="3 4">
    <name type="scientific">Romboutsia sedimentorum</name>
    <dbReference type="NCBI Taxonomy" id="1368474"/>
    <lineage>
        <taxon>Bacteria</taxon>
        <taxon>Bacillati</taxon>
        <taxon>Bacillota</taxon>
        <taxon>Clostridia</taxon>
        <taxon>Peptostreptococcales</taxon>
        <taxon>Peptostreptococcaceae</taxon>
        <taxon>Romboutsia</taxon>
    </lineage>
</organism>
<feature type="transmembrane region" description="Helical" evidence="1">
    <location>
        <begin position="12"/>
        <end position="33"/>
    </location>
</feature>
<feature type="transmembrane region" description="Helical" evidence="1">
    <location>
        <begin position="45"/>
        <end position="62"/>
    </location>
</feature>
<dbReference type="PANTHER" id="PTHR36178">
    <property type="entry name" value="SLR0625 PROTEIN"/>
    <property type="match status" value="1"/>
</dbReference>
<dbReference type="EMBL" id="JASKYM010000004">
    <property type="protein sequence ID" value="MDK2563993.1"/>
    <property type="molecule type" value="Genomic_DNA"/>
</dbReference>
<evidence type="ECO:0000313" key="4">
    <source>
        <dbReference type="Proteomes" id="UP001301012"/>
    </source>
</evidence>
<feature type="transmembrane region" description="Helical" evidence="1">
    <location>
        <begin position="288"/>
        <end position="309"/>
    </location>
</feature>